<protein>
    <recommendedName>
        <fullName evidence="4">Tripartite tricarboxylate transporter substrate binding protein</fullName>
    </recommendedName>
</protein>
<sequence>MGASTMSKRNVLAALLGTLLWSVAVQAQDFPNKPIRLVVPYPPGGGTDAVARTIVQKLQVVLGQPVVIENKPGASEVVGTGSVARAPADGYTIGLVTSTYSVNWVLDPKLPYKPAQFVAVAPLVGVPLLALVPREAPSASLAELIAASRKRPGTMNYASLGPTSLQAITSEWFKYKSGADLTAVAYKGAAPAMVALSTGEVDFAFAGLGASRAMLETGKVRPIAVSTPKPIAQMPDLPPIAATVPGFDILTWYGVVAPAGVPQPVLARLNAAFAETMNDPQVQRQISAQGNLPMTMGLKEFTAFLERDGIFWREMIDKAGIRAQ</sequence>
<dbReference type="Gene3D" id="3.40.190.150">
    <property type="entry name" value="Bordetella uptake gene, domain 1"/>
    <property type="match status" value="1"/>
</dbReference>
<evidence type="ECO:0000256" key="2">
    <source>
        <dbReference type="SAM" id="SignalP"/>
    </source>
</evidence>
<dbReference type="Pfam" id="PF03401">
    <property type="entry name" value="TctC"/>
    <property type="match status" value="1"/>
</dbReference>
<dbReference type="Gene3D" id="3.40.190.10">
    <property type="entry name" value="Periplasmic binding protein-like II"/>
    <property type="match status" value="1"/>
</dbReference>
<feature type="chain" id="PRO_5016903772" description="Tripartite tricarboxylate transporter substrate binding protein" evidence="2">
    <location>
        <begin position="28"/>
        <end position="324"/>
    </location>
</feature>
<name>A0A375GMJ8_9BURK</name>
<dbReference type="PANTHER" id="PTHR42928">
    <property type="entry name" value="TRICARBOXYLATE-BINDING PROTEIN"/>
    <property type="match status" value="1"/>
</dbReference>
<dbReference type="EMBL" id="OGUS01000142">
    <property type="protein sequence ID" value="SPC23304.1"/>
    <property type="molecule type" value="Genomic_DNA"/>
</dbReference>
<dbReference type="InterPro" id="IPR042100">
    <property type="entry name" value="Bug_dom1"/>
</dbReference>
<comment type="caution">
    <text evidence="3">The sequence shown here is derived from an EMBL/GenBank/DDBJ whole genome shotgun (WGS) entry which is preliminary data.</text>
</comment>
<dbReference type="AlphaFoldDB" id="A0A375GMJ8"/>
<dbReference type="SUPFAM" id="SSF53850">
    <property type="entry name" value="Periplasmic binding protein-like II"/>
    <property type="match status" value="1"/>
</dbReference>
<organism evidence="3">
    <name type="scientific">Cupriavidus oxalaticus</name>
    <dbReference type="NCBI Taxonomy" id="96344"/>
    <lineage>
        <taxon>Bacteria</taxon>
        <taxon>Pseudomonadati</taxon>
        <taxon>Pseudomonadota</taxon>
        <taxon>Betaproteobacteria</taxon>
        <taxon>Burkholderiales</taxon>
        <taxon>Burkholderiaceae</taxon>
        <taxon>Cupriavidus</taxon>
    </lineage>
</organism>
<feature type="signal peptide" evidence="2">
    <location>
        <begin position="1"/>
        <end position="27"/>
    </location>
</feature>
<dbReference type="InterPro" id="IPR005064">
    <property type="entry name" value="BUG"/>
</dbReference>
<evidence type="ECO:0008006" key="4">
    <source>
        <dbReference type="Google" id="ProtNLM"/>
    </source>
</evidence>
<reference evidence="3" key="1">
    <citation type="submission" date="2018-01" db="EMBL/GenBank/DDBJ databases">
        <authorList>
            <person name="Clerissi C."/>
        </authorList>
    </citation>
    <scope>NUCLEOTIDE SEQUENCE</scope>
    <source>
        <strain evidence="3">Cupriavidus oxalaticus LMG 2235</strain>
    </source>
</reference>
<comment type="similarity">
    <text evidence="1">Belongs to the UPF0065 (bug) family.</text>
</comment>
<dbReference type="Proteomes" id="UP000256862">
    <property type="component" value="Plasmid CO2235_mp"/>
</dbReference>
<evidence type="ECO:0000256" key="1">
    <source>
        <dbReference type="ARBA" id="ARBA00006987"/>
    </source>
</evidence>
<gene>
    <name evidence="3" type="ORF">CO2235_MP70082</name>
</gene>
<evidence type="ECO:0000313" key="3">
    <source>
        <dbReference type="EMBL" id="SPC23304.1"/>
    </source>
</evidence>
<accession>A0A375GMJ8</accession>
<dbReference type="PANTHER" id="PTHR42928:SF5">
    <property type="entry name" value="BLR1237 PROTEIN"/>
    <property type="match status" value="1"/>
</dbReference>
<proteinExistence type="inferred from homology"/>
<dbReference type="PIRSF" id="PIRSF017082">
    <property type="entry name" value="YflP"/>
    <property type="match status" value="1"/>
</dbReference>
<keyword evidence="2" id="KW-0732">Signal</keyword>